<accession>X1HWB3</accession>
<name>X1HWB3_9ZZZZ</name>
<comment type="caution">
    <text evidence="2">The sequence shown here is derived from an EMBL/GenBank/DDBJ whole genome shotgun (WGS) entry which is preliminary data.</text>
</comment>
<protein>
    <submittedName>
        <fullName evidence="2">Uncharacterized protein</fullName>
    </submittedName>
</protein>
<feature type="transmembrane region" description="Helical" evidence="1">
    <location>
        <begin position="6"/>
        <end position="26"/>
    </location>
</feature>
<feature type="non-terminal residue" evidence="2">
    <location>
        <position position="1"/>
    </location>
</feature>
<dbReference type="EMBL" id="BARU01028712">
    <property type="protein sequence ID" value="GAH73752.1"/>
    <property type="molecule type" value="Genomic_DNA"/>
</dbReference>
<sequence>SIDFLFSLIRSFSLCLVSGLCLYALFVGE</sequence>
<keyword evidence="1" id="KW-0812">Transmembrane</keyword>
<evidence type="ECO:0000256" key="1">
    <source>
        <dbReference type="SAM" id="Phobius"/>
    </source>
</evidence>
<keyword evidence="1" id="KW-1133">Transmembrane helix</keyword>
<evidence type="ECO:0000313" key="2">
    <source>
        <dbReference type="EMBL" id="GAH73752.1"/>
    </source>
</evidence>
<gene>
    <name evidence="2" type="ORF">S03H2_45791</name>
</gene>
<keyword evidence="1" id="KW-0472">Membrane</keyword>
<proteinExistence type="predicted"/>
<reference evidence="2" key="1">
    <citation type="journal article" date="2014" name="Front. Microbiol.">
        <title>High frequency of phylogenetically diverse reductive dehalogenase-homologous genes in deep subseafloor sedimentary metagenomes.</title>
        <authorList>
            <person name="Kawai M."/>
            <person name="Futagami T."/>
            <person name="Toyoda A."/>
            <person name="Takaki Y."/>
            <person name="Nishi S."/>
            <person name="Hori S."/>
            <person name="Arai W."/>
            <person name="Tsubouchi T."/>
            <person name="Morono Y."/>
            <person name="Uchiyama I."/>
            <person name="Ito T."/>
            <person name="Fujiyama A."/>
            <person name="Inagaki F."/>
            <person name="Takami H."/>
        </authorList>
    </citation>
    <scope>NUCLEOTIDE SEQUENCE</scope>
    <source>
        <strain evidence="2">Expedition CK06-06</strain>
    </source>
</reference>
<dbReference type="AlphaFoldDB" id="X1HWB3"/>
<organism evidence="2">
    <name type="scientific">marine sediment metagenome</name>
    <dbReference type="NCBI Taxonomy" id="412755"/>
    <lineage>
        <taxon>unclassified sequences</taxon>
        <taxon>metagenomes</taxon>
        <taxon>ecological metagenomes</taxon>
    </lineage>
</organism>